<sequence>MKKNNDEILYNSISNIDENIIASSLVYKPKSKKIIIWASLAACLCAVSVTYAVIYKNNFNKPVNNSEVLSTTNSSSDFHIYSLPKVLSENSENSKQKVLLSPVKTLLDSNTGIHAITYTVDFKSDGSPYDERDTSYSGNIIKQDLFDISPDSIEFSIASDAVEYYNVTVKNNCISYQSDSTVFSGQKSFENIKISDNGFITWRPTCEKFSTEILSITGKKEPDYNSNILDRTAYSDAEKTVYDSIKNFDEYFGDTLTFELHYKNNATKTVYVNISINENGNYMVNYS</sequence>
<organism evidence="2 3">
    <name type="scientific">Ruminococcus bromii</name>
    <dbReference type="NCBI Taxonomy" id="40518"/>
    <lineage>
        <taxon>Bacteria</taxon>
        <taxon>Bacillati</taxon>
        <taxon>Bacillota</taxon>
        <taxon>Clostridia</taxon>
        <taxon>Eubacteriales</taxon>
        <taxon>Oscillospiraceae</taxon>
        <taxon>Ruminococcus</taxon>
    </lineage>
</organism>
<comment type="caution">
    <text evidence="2">The sequence shown here is derived from an EMBL/GenBank/DDBJ whole genome shotgun (WGS) entry which is preliminary data.</text>
</comment>
<dbReference type="EMBL" id="SNUZ01000001">
    <property type="protein sequence ID" value="MCL3786578.1"/>
    <property type="molecule type" value="Genomic_DNA"/>
</dbReference>
<keyword evidence="1" id="KW-1133">Transmembrane helix</keyword>
<dbReference type="Proteomes" id="UP001056693">
    <property type="component" value="Unassembled WGS sequence"/>
</dbReference>
<keyword evidence="1" id="KW-0472">Membrane</keyword>
<gene>
    <name evidence="2" type="ORF">E2N93_00850</name>
</gene>
<keyword evidence="3" id="KW-1185">Reference proteome</keyword>
<feature type="transmembrane region" description="Helical" evidence="1">
    <location>
        <begin position="34"/>
        <end position="54"/>
    </location>
</feature>
<protein>
    <recommendedName>
        <fullName evidence="4">DUF4179 domain-containing protein</fullName>
    </recommendedName>
</protein>
<evidence type="ECO:0000313" key="3">
    <source>
        <dbReference type="Proteomes" id="UP001056693"/>
    </source>
</evidence>
<dbReference type="RefSeq" id="WP_249375797.1">
    <property type="nucleotide sequence ID" value="NZ_SNUZ01000001.1"/>
</dbReference>
<keyword evidence="1" id="KW-0812">Transmembrane</keyword>
<accession>A0ABT0NEA7</accession>
<name>A0ABT0NEA7_9FIRM</name>
<evidence type="ECO:0008006" key="4">
    <source>
        <dbReference type="Google" id="ProtNLM"/>
    </source>
</evidence>
<proteinExistence type="predicted"/>
<evidence type="ECO:0000256" key="1">
    <source>
        <dbReference type="SAM" id="Phobius"/>
    </source>
</evidence>
<evidence type="ECO:0000313" key="2">
    <source>
        <dbReference type="EMBL" id="MCL3786578.1"/>
    </source>
</evidence>
<reference evidence="2 3" key="1">
    <citation type="submission" date="2019-03" db="EMBL/GenBank/DDBJ databases">
        <authorList>
            <person name="Molinero N."/>
            <person name="Sanchez B."/>
            <person name="Walker A."/>
            <person name="Duncan S."/>
            <person name="Delgado S."/>
            <person name="Margolles A."/>
        </authorList>
    </citation>
    <scope>NUCLEOTIDE SEQUENCE [LARGE SCALE GENOMIC DNA]</scope>
    <source>
        <strain evidence="2 3">IPLA60002</strain>
    </source>
</reference>